<dbReference type="AlphaFoldDB" id="A0A9C9ENQ7"/>
<dbReference type="EMBL" id="DRIG01000107">
    <property type="protein sequence ID" value="HEC79533.1"/>
    <property type="molecule type" value="Genomic_DNA"/>
</dbReference>
<gene>
    <name evidence="3" type="ORF">ENI34_10425</name>
</gene>
<dbReference type="InterPro" id="IPR028098">
    <property type="entry name" value="Glyco_trans_4-like_N"/>
</dbReference>
<dbReference type="CDD" id="cd03801">
    <property type="entry name" value="GT4_PimA-like"/>
    <property type="match status" value="1"/>
</dbReference>
<dbReference type="PANTHER" id="PTHR45947">
    <property type="entry name" value="SULFOQUINOVOSYL TRANSFERASE SQD2"/>
    <property type="match status" value="1"/>
</dbReference>
<feature type="domain" description="Glycosyl transferase family 1" evidence="1">
    <location>
        <begin position="185"/>
        <end position="346"/>
    </location>
</feature>
<dbReference type="PANTHER" id="PTHR45947:SF3">
    <property type="entry name" value="SULFOQUINOVOSYL TRANSFERASE SQD2"/>
    <property type="match status" value="1"/>
</dbReference>
<feature type="domain" description="Glycosyltransferase subfamily 4-like N-terminal" evidence="2">
    <location>
        <begin position="14"/>
        <end position="176"/>
    </location>
</feature>
<name>A0A9C9ENQ7_UNCW3</name>
<dbReference type="Proteomes" id="UP000885826">
    <property type="component" value="Unassembled WGS sequence"/>
</dbReference>
<organism evidence="3 4">
    <name type="scientific">candidate division WOR-3 bacterium</name>
    <dbReference type="NCBI Taxonomy" id="2052148"/>
    <lineage>
        <taxon>Bacteria</taxon>
        <taxon>Bacteria division WOR-3</taxon>
    </lineage>
</organism>
<comment type="caution">
    <text evidence="3">The sequence shown here is derived from an EMBL/GenBank/DDBJ whole genome shotgun (WGS) entry which is preliminary data.</text>
</comment>
<evidence type="ECO:0000313" key="4">
    <source>
        <dbReference type="Proteomes" id="UP000885826"/>
    </source>
</evidence>
<reference evidence="3" key="1">
    <citation type="journal article" date="2020" name="mSystems">
        <title>Genome- and Community-Level Interaction Insights into Carbon Utilization and Element Cycling Functions of Hydrothermarchaeota in Hydrothermal Sediment.</title>
        <authorList>
            <person name="Zhou Z."/>
            <person name="Liu Y."/>
            <person name="Xu W."/>
            <person name="Pan J."/>
            <person name="Luo Z.H."/>
            <person name="Li M."/>
        </authorList>
    </citation>
    <scope>NUCLEOTIDE SEQUENCE</scope>
    <source>
        <strain evidence="3">HyVt-388</strain>
    </source>
</reference>
<dbReference type="InterPro" id="IPR001296">
    <property type="entry name" value="Glyco_trans_1"/>
</dbReference>
<dbReference type="InterPro" id="IPR050194">
    <property type="entry name" value="Glycosyltransferase_grp1"/>
</dbReference>
<dbReference type="Gene3D" id="3.40.50.2000">
    <property type="entry name" value="Glycogen Phosphorylase B"/>
    <property type="match status" value="2"/>
</dbReference>
<evidence type="ECO:0000259" key="1">
    <source>
        <dbReference type="Pfam" id="PF00534"/>
    </source>
</evidence>
<accession>A0A9C9ENQ7</accession>
<dbReference type="Pfam" id="PF13439">
    <property type="entry name" value="Glyco_transf_4"/>
    <property type="match status" value="1"/>
</dbReference>
<evidence type="ECO:0000313" key="3">
    <source>
        <dbReference type="EMBL" id="HEC79533.1"/>
    </source>
</evidence>
<sequence length="384" mass="44313">MKILLSSDSYYPHPGGVSEYMHFLGKYLEDLDNEVVILAPHYSEPYHDDLKTRRIGKCFFFNGNKATITFTFHHRLPILVRNFVRNERFDIIHTNGPIGWNLPYWALHYSRAVNVATFHTAFTGVNLYKFAKVFFKRMYHKKLHGVIYPSKTASLTTFPHFPIPYRIIPNGVDTERFHPEVKPLEKFPADRPKILFLGRLDPRKGLDKLLKAYPLIKKRIEDALLIVVGAGPLMEQYKEMVPRRLRESVYFEGRVTGEMIPRYYATCDIYVSPATGGEVFGIVLTEAMATARPVAASNIAGYNEVIEDGMNGLLFDQNNPYDIADKVIRILEDSRLRNRLSTNARNFAVKLSWRNIAARVMAYYESLLQRQRGSSIYGHKKEVR</sequence>
<protein>
    <submittedName>
        <fullName evidence="3">Glycosyltransferase family 1 protein</fullName>
    </submittedName>
</protein>
<dbReference type="Pfam" id="PF00534">
    <property type="entry name" value="Glycos_transf_1"/>
    <property type="match status" value="1"/>
</dbReference>
<evidence type="ECO:0000259" key="2">
    <source>
        <dbReference type="Pfam" id="PF13439"/>
    </source>
</evidence>
<proteinExistence type="predicted"/>
<dbReference type="GO" id="GO:0016757">
    <property type="term" value="F:glycosyltransferase activity"/>
    <property type="evidence" value="ECO:0007669"/>
    <property type="project" value="InterPro"/>
</dbReference>
<dbReference type="SUPFAM" id="SSF53756">
    <property type="entry name" value="UDP-Glycosyltransferase/glycogen phosphorylase"/>
    <property type="match status" value="1"/>
</dbReference>